<gene>
    <name evidence="1" type="ORF">ACOLOM_LOCUS1751</name>
</gene>
<organism evidence="1 2">
    <name type="scientific">Acaulospora colombiana</name>
    <dbReference type="NCBI Taxonomy" id="27376"/>
    <lineage>
        <taxon>Eukaryota</taxon>
        <taxon>Fungi</taxon>
        <taxon>Fungi incertae sedis</taxon>
        <taxon>Mucoromycota</taxon>
        <taxon>Glomeromycotina</taxon>
        <taxon>Glomeromycetes</taxon>
        <taxon>Diversisporales</taxon>
        <taxon>Acaulosporaceae</taxon>
        <taxon>Acaulospora</taxon>
    </lineage>
</organism>
<proteinExistence type="predicted"/>
<dbReference type="EMBL" id="CAJVPT010002089">
    <property type="protein sequence ID" value="CAG8474987.1"/>
    <property type="molecule type" value="Genomic_DNA"/>
</dbReference>
<evidence type="ECO:0000313" key="2">
    <source>
        <dbReference type="Proteomes" id="UP000789525"/>
    </source>
</evidence>
<name>A0ACA9KIS0_9GLOM</name>
<accession>A0ACA9KIS0</accession>
<sequence length="289" mass="33271">MLNSVDLSGAKSIDGKFPLAKKIPHCLKNFHYIRHVKNYKIEILQRIRNYISTHRSKKEWITGWGWDQTQWQSKSFPTSKDIDSDPELARYPIVLLRVDGHALWVNERVLNILQKDRIPDKVDGGEIGREKETNRLTGIFVDNAMELVLERIEGMGEGRLTVRSVKLFMDGALGSWGAALLEPYSDEPTKQGLLISDPTLLPPVINQWIEKGFQVNTHCIGDRANRIIIDMYEKCFQDYVKLHSNNGNITDEEFPKEVEKLAEKLRFRIEHAQILVSKNAHNKSVSKLR</sequence>
<keyword evidence="2" id="KW-1185">Reference proteome</keyword>
<reference evidence="1" key="1">
    <citation type="submission" date="2021-06" db="EMBL/GenBank/DDBJ databases">
        <authorList>
            <person name="Kallberg Y."/>
            <person name="Tangrot J."/>
            <person name="Rosling A."/>
        </authorList>
    </citation>
    <scope>NUCLEOTIDE SEQUENCE</scope>
    <source>
        <strain evidence="1">CL356</strain>
    </source>
</reference>
<dbReference type="Proteomes" id="UP000789525">
    <property type="component" value="Unassembled WGS sequence"/>
</dbReference>
<evidence type="ECO:0000313" key="1">
    <source>
        <dbReference type="EMBL" id="CAG8474987.1"/>
    </source>
</evidence>
<comment type="caution">
    <text evidence="1">The sequence shown here is derived from an EMBL/GenBank/DDBJ whole genome shotgun (WGS) entry which is preliminary data.</text>
</comment>
<protein>
    <submittedName>
        <fullName evidence="1">12951_t:CDS:1</fullName>
    </submittedName>
</protein>